<dbReference type="InterPro" id="IPR006504">
    <property type="entry name" value="Tscrpt_reg_Spx/MgsR"/>
</dbReference>
<gene>
    <name evidence="3" type="ORF">HZU75_15925</name>
</gene>
<dbReference type="CDD" id="cd03035">
    <property type="entry name" value="ArsC_Yffb"/>
    <property type="match status" value="1"/>
</dbReference>
<dbReference type="PROSITE" id="PS51353">
    <property type="entry name" value="ARSC"/>
    <property type="match status" value="1"/>
</dbReference>
<organism evidence="3 4">
    <name type="scientific">Chitinibacter fontanus</name>
    <dbReference type="NCBI Taxonomy" id="1737446"/>
    <lineage>
        <taxon>Bacteria</taxon>
        <taxon>Pseudomonadati</taxon>
        <taxon>Pseudomonadota</taxon>
        <taxon>Betaproteobacteria</taxon>
        <taxon>Neisseriales</taxon>
        <taxon>Chitinibacteraceae</taxon>
        <taxon>Chitinibacter</taxon>
    </lineage>
</organism>
<evidence type="ECO:0000256" key="2">
    <source>
        <dbReference type="PROSITE-ProRule" id="PRU01282"/>
    </source>
</evidence>
<dbReference type="AlphaFoldDB" id="A0A7D5ZII6"/>
<reference evidence="3 4" key="1">
    <citation type="journal article" date="2016" name="Int. J. Syst. Evol. Microbiol.">
        <title>Chitinibacter fontanus sp. nov., isolated from a spring.</title>
        <authorList>
            <person name="Sheu S.Y."/>
            <person name="Li Y.S."/>
            <person name="Young C.C."/>
            <person name="Chen W.M."/>
        </authorList>
    </citation>
    <scope>NUCLEOTIDE SEQUENCE [LARGE SCALE GENOMIC DNA]</scope>
    <source>
        <strain evidence="3 4">STM-7</strain>
    </source>
</reference>
<evidence type="ECO:0000313" key="3">
    <source>
        <dbReference type="EMBL" id="QLI82888.1"/>
    </source>
</evidence>
<accession>A0A7D5ZII6</accession>
<dbReference type="Pfam" id="PF03960">
    <property type="entry name" value="ArsC"/>
    <property type="match status" value="1"/>
</dbReference>
<dbReference type="NCBIfam" id="TIGR01617">
    <property type="entry name" value="arsC_related"/>
    <property type="match status" value="1"/>
</dbReference>
<sequence>MKLFGIPNCDTVKKARNWLTENGLEYEWHDFKKQGLSAEQAQTWIDAIGWEALINKQGTTWRKLDDSSKAAVVDASSAIALMLRNPSVIKRPVLVTQNSTHVGFKPELYQQILKQS</sequence>
<dbReference type="Gene3D" id="3.40.30.10">
    <property type="entry name" value="Glutaredoxin"/>
    <property type="match status" value="1"/>
</dbReference>
<keyword evidence="4" id="KW-1185">Reference proteome</keyword>
<proteinExistence type="inferred from homology"/>
<evidence type="ECO:0000313" key="4">
    <source>
        <dbReference type="Proteomes" id="UP000510822"/>
    </source>
</evidence>
<evidence type="ECO:0000256" key="1">
    <source>
        <dbReference type="ARBA" id="ARBA00007198"/>
    </source>
</evidence>
<protein>
    <submittedName>
        <fullName evidence="3">ArsC family reductase</fullName>
    </submittedName>
</protein>
<dbReference type="PANTHER" id="PTHR30041">
    <property type="entry name" value="ARSENATE REDUCTASE"/>
    <property type="match status" value="1"/>
</dbReference>
<dbReference type="KEGG" id="cfon:HZU75_15925"/>
<name>A0A7D5ZII6_9NEIS</name>
<dbReference type="EMBL" id="CP058952">
    <property type="protein sequence ID" value="QLI82888.1"/>
    <property type="molecule type" value="Genomic_DNA"/>
</dbReference>
<dbReference type="InterPro" id="IPR006660">
    <property type="entry name" value="Arsenate_reductase-like"/>
</dbReference>
<dbReference type="NCBIfam" id="NF008107">
    <property type="entry name" value="PRK10853.1"/>
    <property type="match status" value="1"/>
</dbReference>
<dbReference type="RefSeq" id="WP_180306962.1">
    <property type="nucleotide sequence ID" value="NZ_CP058952.1"/>
</dbReference>
<dbReference type="SUPFAM" id="SSF52833">
    <property type="entry name" value="Thioredoxin-like"/>
    <property type="match status" value="1"/>
</dbReference>
<comment type="similarity">
    <text evidence="1 2">Belongs to the ArsC family.</text>
</comment>
<dbReference type="Proteomes" id="UP000510822">
    <property type="component" value="Chromosome"/>
</dbReference>
<dbReference type="InterPro" id="IPR036249">
    <property type="entry name" value="Thioredoxin-like_sf"/>
</dbReference>
<dbReference type="PANTHER" id="PTHR30041:SF8">
    <property type="entry name" value="PROTEIN YFFB"/>
    <property type="match status" value="1"/>
</dbReference>